<dbReference type="OrthoDB" id="9804921at2"/>
<protein>
    <recommendedName>
        <fullName evidence="10">Probable GTP-binding protein EngB</fullName>
    </recommendedName>
</protein>
<dbReference type="Pfam" id="PF01926">
    <property type="entry name" value="MMR_HSR1"/>
    <property type="match status" value="1"/>
</dbReference>
<dbReference type="InterPro" id="IPR006073">
    <property type="entry name" value="GTP-bd"/>
</dbReference>
<dbReference type="GO" id="GO:0000917">
    <property type="term" value="P:division septum assembly"/>
    <property type="evidence" value="ECO:0007669"/>
    <property type="project" value="UniProtKB-KW"/>
</dbReference>
<organism evidence="12 13">
    <name type="scientific">Mycoplasma marinum</name>
    <dbReference type="NCBI Taxonomy" id="1937190"/>
    <lineage>
        <taxon>Bacteria</taxon>
        <taxon>Bacillati</taxon>
        <taxon>Mycoplasmatota</taxon>
        <taxon>Mollicutes</taxon>
        <taxon>Mycoplasmataceae</taxon>
        <taxon>Mycoplasma</taxon>
    </lineage>
</organism>
<evidence type="ECO:0000256" key="5">
    <source>
        <dbReference type="ARBA" id="ARBA00022741"/>
    </source>
</evidence>
<evidence type="ECO:0000256" key="9">
    <source>
        <dbReference type="ARBA" id="ARBA00023306"/>
    </source>
</evidence>
<dbReference type="InterPro" id="IPR027417">
    <property type="entry name" value="P-loop_NTPase"/>
</dbReference>
<name>A0A4R0XP08_9MOLU</name>
<keyword evidence="4" id="KW-0479">Metal-binding</keyword>
<dbReference type="PANTHER" id="PTHR11649">
    <property type="entry name" value="MSS1/TRME-RELATED GTP-BINDING PROTEIN"/>
    <property type="match status" value="1"/>
</dbReference>
<evidence type="ECO:0000256" key="4">
    <source>
        <dbReference type="ARBA" id="ARBA00022723"/>
    </source>
</evidence>
<evidence type="ECO:0000256" key="2">
    <source>
        <dbReference type="ARBA" id="ARBA00009638"/>
    </source>
</evidence>
<keyword evidence="8 10" id="KW-0717">Septation</keyword>
<keyword evidence="6" id="KW-0460">Magnesium</keyword>
<dbReference type="Gene3D" id="3.40.50.300">
    <property type="entry name" value="P-loop containing nucleotide triphosphate hydrolases"/>
    <property type="match status" value="1"/>
</dbReference>
<keyword evidence="7 10" id="KW-0342">GTP-binding</keyword>
<dbReference type="SUPFAM" id="SSF52540">
    <property type="entry name" value="P-loop containing nucleoside triphosphate hydrolases"/>
    <property type="match status" value="1"/>
</dbReference>
<accession>A0A4R0XP08</accession>
<keyword evidence="13" id="KW-1185">Reference proteome</keyword>
<dbReference type="InterPro" id="IPR019987">
    <property type="entry name" value="GTP-bd_ribosome_bio_YsxC"/>
</dbReference>
<evidence type="ECO:0000313" key="13">
    <source>
        <dbReference type="Proteomes" id="UP000294192"/>
    </source>
</evidence>
<comment type="cofactor">
    <cofactor evidence="1">
        <name>Mg(2+)</name>
        <dbReference type="ChEBI" id="CHEBI:18420"/>
    </cofactor>
</comment>
<evidence type="ECO:0000256" key="8">
    <source>
        <dbReference type="ARBA" id="ARBA00023210"/>
    </source>
</evidence>
<comment type="similarity">
    <text evidence="2 10">Belongs to the TRAFAC class TrmE-Era-EngA-EngB-Septin-like GTPase superfamily. EngB GTPase family.</text>
</comment>
<feature type="domain" description="EngB-type G" evidence="11">
    <location>
        <begin position="18"/>
        <end position="183"/>
    </location>
</feature>
<dbReference type="InterPro" id="IPR005225">
    <property type="entry name" value="Small_GTP-bd"/>
</dbReference>
<evidence type="ECO:0000256" key="6">
    <source>
        <dbReference type="ARBA" id="ARBA00022842"/>
    </source>
</evidence>
<evidence type="ECO:0000259" key="11">
    <source>
        <dbReference type="PROSITE" id="PS51706"/>
    </source>
</evidence>
<dbReference type="PANTHER" id="PTHR11649:SF13">
    <property type="entry name" value="ENGB-TYPE G DOMAIN-CONTAINING PROTEIN"/>
    <property type="match status" value="1"/>
</dbReference>
<sequence>MWKFIVSASKKSNWLNTHAKEVCFVGRSNVGKSSLINALANSKIARTSNTPGRTQLINYFENEDKKMIVDLPGYGYAKMPQKELQKMSQMVEEYFSERKQLIMTFCLIDSKIGITKDDYDMFEYLKAVGRPYFIIGTKADKAKQTEISKTLKQIHALEVDYLITSASKGKNISKLKAVMKKVF</sequence>
<evidence type="ECO:0000256" key="3">
    <source>
        <dbReference type="ARBA" id="ARBA00022618"/>
    </source>
</evidence>
<dbReference type="NCBIfam" id="TIGR00231">
    <property type="entry name" value="small_GTP"/>
    <property type="match status" value="1"/>
</dbReference>
<dbReference type="NCBIfam" id="TIGR03598">
    <property type="entry name" value="GTPase_YsxC"/>
    <property type="match status" value="1"/>
</dbReference>
<proteinExistence type="inferred from homology"/>
<evidence type="ECO:0000256" key="10">
    <source>
        <dbReference type="HAMAP-Rule" id="MF_00321"/>
    </source>
</evidence>
<evidence type="ECO:0000256" key="7">
    <source>
        <dbReference type="ARBA" id="ARBA00023134"/>
    </source>
</evidence>
<dbReference type="Proteomes" id="UP000294192">
    <property type="component" value="Unassembled WGS sequence"/>
</dbReference>
<comment type="function">
    <text evidence="10">Necessary for normal cell division and for the maintenance of normal septation.</text>
</comment>
<evidence type="ECO:0000313" key="12">
    <source>
        <dbReference type="EMBL" id="TCG11242.1"/>
    </source>
</evidence>
<dbReference type="RefSeq" id="WP_131599084.1">
    <property type="nucleotide sequence ID" value="NZ_CBDBYK010000012.1"/>
</dbReference>
<dbReference type="AlphaFoldDB" id="A0A4R0XP08"/>
<keyword evidence="9 10" id="KW-0131">Cell cycle</keyword>
<keyword evidence="5 10" id="KW-0547">Nucleotide-binding</keyword>
<dbReference type="CDD" id="cd01876">
    <property type="entry name" value="YihA_EngB"/>
    <property type="match status" value="1"/>
</dbReference>
<dbReference type="PROSITE" id="PS51706">
    <property type="entry name" value="G_ENGB"/>
    <property type="match status" value="1"/>
</dbReference>
<dbReference type="InterPro" id="IPR030393">
    <property type="entry name" value="G_ENGB_dom"/>
</dbReference>
<dbReference type="GO" id="GO:0046872">
    <property type="term" value="F:metal ion binding"/>
    <property type="evidence" value="ECO:0007669"/>
    <property type="project" value="UniProtKB-KW"/>
</dbReference>
<evidence type="ECO:0000256" key="1">
    <source>
        <dbReference type="ARBA" id="ARBA00001946"/>
    </source>
</evidence>
<keyword evidence="3 10" id="KW-0132">Cell division</keyword>
<dbReference type="EMBL" id="PSZO01000010">
    <property type="protein sequence ID" value="TCG11242.1"/>
    <property type="molecule type" value="Genomic_DNA"/>
</dbReference>
<gene>
    <name evidence="10" type="primary">engB</name>
    <name evidence="12" type="ORF">C4B24_02680</name>
</gene>
<comment type="caution">
    <text evidence="12">The sequence shown here is derived from an EMBL/GenBank/DDBJ whole genome shotgun (WGS) entry which is preliminary data.</text>
</comment>
<dbReference type="GO" id="GO:0005525">
    <property type="term" value="F:GTP binding"/>
    <property type="evidence" value="ECO:0007669"/>
    <property type="project" value="UniProtKB-UniRule"/>
</dbReference>
<reference evidence="12 13" key="1">
    <citation type="submission" date="2018-02" db="EMBL/GenBank/DDBJ databases">
        <title>Mycoplasma marinum and Mycoplasma todarodis sp. nov., moderately halophilic and psychrotolerant mycoplasmas isolated from cephalopods.</title>
        <authorList>
            <person name="Viver T."/>
        </authorList>
    </citation>
    <scope>NUCLEOTIDE SEQUENCE [LARGE SCALE GENOMIC DNA]</scope>
    <source>
        <strain evidence="12 13">PE</strain>
    </source>
</reference>
<dbReference type="HAMAP" id="MF_00321">
    <property type="entry name" value="GTPase_EngB"/>
    <property type="match status" value="1"/>
</dbReference>